<evidence type="ECO:0000256" key="10">
    <source>
        <dbReference type="ARBA" id="ARBA00023273"/>
    </source>
</evidence>
<proteinExistence type="inferred from homology"/>
<evidence type="ECO:0000256" key="8">
    <source>
        <dbReference type="ARBA" id="ARBA00023136"/>
    </source>
</evidence>
<keyword evidence="4" id="KW-1003">Cell membrane</keyword>
<keyword evidence="6 12" id="KW-1133">Transmembrane helix</keyword>
<evidence type="ECO:0000256" key="9">
    <source>
        <dbReference type="ARBA" id="ARBA00023180"/>
    </source>
</evidence>
<evidence type="ECO:0000313" key="13">
    <source>
        <dbReference type="EMBL" id="KAK2951321.1"/>
    </source>
</evidence>
<organism evidence="13 14">
    <name type="scientific">Blattamonas nauphoetae</name>
    <dbReference type="NCBI Taxonomy" id="2049346"/>
    <lineage>
        <taxon>Eukaryota</taxon>
        <taxon>Metamonada</taxon>
        <taxon>Preaxostyla</taxon>
        <taxon>Oxymonadida</taxon>
        <taxon>Blattamonas</taxon>
    </lineage>
</organism>
<keyword evidence="7" id="KW-0969">Cilium</keyword>
<dbReference type="Proteomes" id="UP001281761">
    <property type="component" value="Unassembled WGS sequence"/>
</dbReference>
<comment type="similarity">
    <text evidence="2">Belongs to the TMEM231 family.</text>
</comment>
<keyword evidence="9" id="KW-0325">Glycoprotein</keyword>
<dbReference type="PANTHER" id="PTHR14605:SF1">
    <property type="entry name" value="TRANSMEMBRANE PROTEIN 231"/>
    <property type="match status" value="1"/>
</dbReference>
<evidence type="ECO:0000256" key="6">
    <source>
        <dbReference type="ARBA" id="ARBA00022989"/>
    </source>
</evidence>
<sequence length="308" mass="34879">MIGWIDFIFLALEIAIPFIILFSMPSFWIREKSYNEPPLIFPTNQWAVVLSDGTNEFFDTSITALSLLHPMGGVSSFVSEGVFDENQDNRIDYLNIDARTCVPVPPVTPWMSATFVYYPKLQFINNVKLSTDVAVVMSYQGNGATAVTTEGQIEFTSLKPLPLYTHFNNTPFINTSASITTNLLSPEYVQNRLATDPVSAQFVPTSTPLITHTTTPTSCFTFRATVHISPLKIYYTPGFWETMKHAWIDFFAVFCLCYLILNRIEQYIFDHQLLSTMVRDEELPSAMAQVHATSFTSYVQAVEHPHHL</sequence>
<accession>A0ABQ9XFT3</accession>
<evidence type="ECO:0000256" key="2">
    <source>
        <dbReference type="ARBA" id="ARBA00009082"/>
    </source>
</evidence>
<name>A0ABQ9XFT3_9EUKA</name>
<gene>
    <name evidence="13" type="ORF">BLNAU_13700</name>
</gene>
<evidence type="ECO:0000256" key="4">
    <source>
        <dbReference type="ARBA" id="ARBA00022475"/>
    </source>
</evidence>
<evidence type="ECO:0000313" key="14">
    <source>
        <dbReference type="Proteomes" id="UP001281761"/>
    </source>
</evidence>
<protein>
    <recommendedName>
        <fullName evidence="3">Transmembrane protein 231</fullName>
    </recommendedName>
</protein>
<evidence type="ECO:0000256" key="1">
    <source>
        <dbReference type="ARBA" id="ARBA00004272"/>
    </source>
</evidence>
<keyword evidence="14" id="KW-1185">Reference proteome</keyword>
<evidence type="ECO:0000256" key="11">
    <source>
        <dbReference type="ARBA" id="ARBA00024803"/>
    </source>
</evidence>
<keyword evidence="8 12" id="KW-0472">Membrane</keyword>
<dbReference type="EMBL" id="JARBJD010000120">
    <property type="protein sequence ID" value="KAK2951321.1"/>
    <property type="molecule type" value="Genomic_DNA"/>
</dbReference>
<comment type="subcellular location">
    <subcellularLocation>
        <location evidence="1">Cell projection</location>
        <location evidence="1">Cilium membrane</location>
        <topology evidence="1">Multi-pass membrane protein</topology>
    </subcellularLocation>
</comment>
<evidence type="ECO:0000256" key="12">
    <source>
        <dbReference type="SAM" id="Phobius"/>
    </source>
</evidence>
<evidence type="ECO:0000256" key="3">
    <source>
        <dbReference type="ARBA" id="ARBA00015087"/>
    </source>
</evidence>
<comment type="caution">
    <text evidence="13">The sequence shown here is derived from an EMBL/GenBank/DDBJ whole genome shotgun (WGS) entry which is preliminary data.</text>
</comment>
<keyword evidence="5 12" id="KW-0812">Transmembrane</keyword>
<dbReference type="PANTHER" id="PTHR14605">
    <property type="entry name" value="CHST5 PROTEIN"/>
    <property type="match status" value="1"/>
</dbReference>
<dbReference type="Pfam" id="PF10149">
    <property type="entry name" value="TM231"/>
    <property type="match status" value="1"/>
</dbReference>
<reference evidence="13 14" key="1">
    <citation type="journal article" date="2022" name="bioRxiv">
        <title>Genomics of Preaxostyla Flagellates Illuminates Evolutionary Transitions and the Path Towards Mitochondrial Loss.</title>
        <authorList>
            <person name="Novak L.V.F."/>
            <person name="Treitli S.C."/>
            <person name="Pyrih J."/>
            <person name="Halakuc P."/>
            <person name="Pipaliya S.V."/>
            <person name="Vacek V."/>
            <person name="Brzon O."/>
            <person name="Soukal P."/>
            <person name="Eme L."/>
            <person name="Dacks J.B."/>
            <person name="Karnkowska A."/>
            <person name="Elias M."/>
            <person name="Hampl V."/>
        </authorList>
    </citation>
    <scope>NUCLEOTIDE SEQUENCE [LARGE SCALE GENOMIC DNA]</scope>
    <source>
        <strain evidence="13">NAU3</strain>
        <tissue evidence="13">Gut</tissue>
    </source>
</reference>
<evidence type="ECO:0000256" key="5">
    <source>
        <dbReference type="ARBA" id="ARBA00022692"/>
    </source>
</evidence>
<dbReference type="InterPro" id="IPR019306">
    <property type="entry name" value="TMEM231"/>
</dbReference>
<comment type="function">
    <text evidence="11">Transmembrane component of the tectonic-like complex, a complex localized at the transition zone of primary cilia and acting as a barrier that prevents diffusion of transmembrane proteins between the cilia and plasma membranes. Required for ciliogenesis and sonic hedgehog/SHH signaling.</text>
</comment>
<evidence type="ECO:0000256" key="7">
    <source>
        <dbReference type="ARBA" id="ARBA00023069"/>
    </source>
</evidence>
<feature type="transmembrane region" description="Helical" evidence="12">
    <location>
        <begin position="7"/>
        <end position="29"/>
    </location>
</feature>
<keyword evidence="10" id="KW-0966">Cell projection</keyword>